<reference evidence="3 4" key="1">
    <citation type="submission" date="2019-02" db="EMBL/GenBank/DDBJ databases">
        <title>Deep-cultivation of Planctomycetes and their phenomic and genomic characterization uncovers novel biology.</title>
        <authorList>
            <person name="Wiegand S."/>
            <person name="Jogler M."/>
            <person name="Boedeker C."/>
            <person name="Pinto D."/>
            <person name="Vollmers J."/>
            <person name="Rivas-Marin E."/>
            <person name="Kohn T."/>
            <person name="Peeters S.H."/>
            <person name="Heuer A."/>
            <person name="Rast P."/>
            <person name="Oberbeckmann S."/>
            <person name="Bunk B."/>
            <person name="Jeske O."/>
            <person name="Meyerdierks A."/>
            <person name="Storesund J.E."/>
            <person name="Kallscheuer N."/>
            <person name="Luecker S."/>
            <person name="Lage O.M."/>
            <person name="Pohl T."/>
            <person name="Merkel B.J."/>
            <person name="Hornburger P."/>
            <person name="Mueller R.-W."/>
            <person name="Bruemmer F."/>
            <person name="Labrenz M."/>
            <person name="Spormann A.M."/>
            <person name="Op den Camp H."/>
            <person name="Overmann J."/>
            <person name="Amann R."/>
            <person name="Jetten M.S.M."/>
            <person name="Mascher T."/>
            <person name="Medema M.H."/>
            <person name="Devos D.P."/>
            <person name="Kaster A.-K."/>
            <person name="Ovreas L."/>
            <person name="Rohde M."/>
            <person name="Galperin M.Y."/>
            <person name="Jogler C."/>
        </authorList>
    </citation>
    <scope>NUCLEOTIDE SEQUENCE [LARGE SCALE GENOMIC DNA]</scope>
    <source>
        <strain evidence="3 4">Poly24</strain>
    </source>
</reference>
<comment type="similarity">
    <text evidence="1">Belongs to the HesA/MoeB/ThiF family.</text>
</comment>
<dbReference type="CDD" id="cd00757">
    <property type="entry name" value="ThiF_MoeB_HesA_family"/>
    <property type="match status" value="1"/>
</dbReference>
<dbReference type="FunFam" id="3.40.50.720:FF:000080">
    <property type="entry name" value="Thiazole biosynthesis adenylyltransferase ThiF"/>
    <property type="match status" value="1"/>
</dbReference>
<proteinExistence type="inferred from homology"/>
<dbReference type="EMBL" id="CP036348">
    <property type="protein sequence ID" value="QDV68492.1"/>
    <property type="molecule type" value="Genomic_DNA"/>
</dbReference>
<dbReference type="GO" id="GO:0004792">
    <property type="term" value="F:thiosulfate-cyanide sulfurtransferase activity"/>
    <property type="evidence" value="ECO:0007669"/>
    <property type="project" value="TreeGrafter"/>
</dbReference>
<feature type="domain" description="THIF-type NAD/FAD binding fold" evidence="2">
    <location>
        <begin position="7"/>
        <end position="245"/>
    </location>
</feature>
<dbReference type="InterPro" id="IPR045886">
    <property type="entry name" value="ThiF/MoeB/HesA"/>
</dbReference>
<protein>
    <submittedName>
        <fullName evidence="3">Putative adenylyltransferase/sulfurtransferase MoeZ</fullName>
    </submittedName>
</protein>
<keyword evidence="3" id="KW-0808">Transferase</keyword>
<dbReference type="InterPro" id="IPR035985">
    <property type="entry name" value="Ubiquitin-activating_enz"/>
</dbReference>
<evidence type="ECO:0000313" key="4">
    <source>
        <dbReference type="Proteomes" id="UP000315082"/>
    </source>
</evidence>
<dbReference type="PANTHER" id="PTHR10953">
    <property type="entry name" value="UBIQUITIN-ACTIVATING ENZYME E1"/>
    <property type="match status" value="1"/>
</dbReference>
<keyword evidence="3" id="KW-0548">Nucleotidyltransferase</keyword>
<dbReference type="AlphaFoldDB" id="A0A518JSH0"/>
<organism evidence="3 4">
    <name type="scientific">Rosistilla carotiformis</name>
    <dbReference type="NCBI Taxonomy" id="2528017"/>
    <lineage>
        <taxon>Bacteria</taxon>
        <taxon>Pseudomonadati</taxon>
        <taxon>Planctomycetota</taxon>
        <taxon>Planctomycetia</taxon>
        <taxon>Pirellulales</taxon>
        <taxon>Pirellulaceae</taxon>
        <taxon>Rosistilla</taxon>
    </lineage>
</organism>
<dbReference type="SUPFAM" id="SSF69572">
    <property type="entry name" value="Activating enzymes of the ubiquitin-like proteins"/>
    <property type="match status" value="1"/>
</dbReference>
<gene>
    <name evidence="3" type="primary">moeZ_1</name>
    <name evidence="3" type="ORF">Poly24_22010</name>
</gene>
<evidence type="ECO:0000313" key="3">
    <source>
        <dbReference type="EMBL" id="QDV68492.1"/>
    </source>
</evidence>
<evidence type="ECO:0000256" key="1">
    <source>
        <dbReference type="ARBA" id="ARBA00009919"/>
    </source>
</evidence>
<dbReference type="GO" id="GO:0008146">
    <property type="term" value="F:sulfotransferase activity"/>
    <property type="evidence" value="ECO:0007669"/>
    <property type="project" value="TreeGrafter"/>
</dbReference>
<keyword evidence="4" id="KW-1185">Reference proteome</keyword>
<dbReference type="Pfam" id="PF00899">
    <property type="entry name" value="ThiF"/>
    <property type="match status" value="1"/>
</dbReference>
<dbReference type="OrthoDB" id="9804286at2"/>
<dbReference type="InterPro" id="IPR000594">
    <property type="entry name" value="ThiF_NAD_FAD-bd"/>
</dbReference>
<name>A0A518JSH0_9BACT</name>
<dbReference type="RefSeq" id="WP_145094436.1">
    <property type="nucleotide sequence ID" value="NZ_CP036348.1"/>
</dbReference>
<accession>A0A518JSH0</accession>
<dbReference type="GO" id="GO:0005829">
    <property type="term" value="C:cytosol"/>
    <property type="evidence" value="ECO:0007669"/>
    <property type="project" value="TreeGrafter"/>
</dbReference>
<dbReference type="GO" id="GO:0008641">
    <property type="term" value="F:ubiquitin-like modifier activating enzyme activity"/>
    <property type="evidence" value="ECO:0007669"/>
    <property type="project" value="InterPro"/>
</dbReference>
<dbReference type="GO" id="GO:0016779">
    <property type="term" value="F:nucleotidyltransferase activity"/>
    <property type="evidence" value="ECO:0007669"/>
    <property type="project" value="UniProtKB-KW"/>
</dbReference>
<dbReference type="Gene3D" id="3.40.50.720">
    <property type="entry name" value="NAD(P)-binding Rossmann-like Domain"/>
    <property type="match status" value="1"/>
</dbReference>
<evidence type="ECO:0000259" key="2">
    <source>
        <dbReference type="Pfam" id="PF00899"/>
    </source>
</evidence>
<dbReference type="Proteomes" id="UP000315082">
    <property type="component" value="Chromosome"/>
</dbReference>
<sequence length="340" mass="36603">MTRSNRYARQVQFPPIGATGQSKLAAARVLVLGVGALGTVAAELLARAGVGMLRLVDRDTVEWSNLQRQSLFEESDAESQVAKAAAAAEKLQRINSEIEIQAEACDVHPGNILNLMSDISLVVDATDNFPTRLLLNDASVELGKPWVHGGCVGAQGQVGFFNGIDRPCFRCVVPELPDAGTVQTCDTAGVLNAATHTIASLQVSQAIQWIVSGRAALQGKLQTIDLWSARFLQIEIAKLAQSPCPLCQERSFDFLHGEIASQPIVLCGRNAVQIPATGGVSIDKIADNWRGIGEVQQTRFLLRLRIDPFEITLFADGRAIVSGTEEIAKARSLYAQYVGQ</sequence>
<dbReference type="PANTHER" id="PTHR10953:SF102">
    <property type="entry name" value="ADENYLYLTRANSFERASE AND SULFURTRANSFERASE MOCS3"/>
    <property type="match status" value="1"/>
</dbReference>
<dbReference type="KEGG" id="rcf:Poly24_22010"/>